<proteinExistence type="predicted"/>
<dbReference type="InterPro" id="IPR001795">
    <property type="entry name" value="RNA-dir_pol_luteovirus"/>
</dbReference>
<protein>
    <recommendedName>
        <fullName evidence="5">RNA-directed RNA polymerase</fullName>
        <ecNumber evidence="5">2.7.7.48</ecNumber>
    </recommendedName>
</protein>
<keyword evidence="1 5" id="KW-0808">Transferase</keyword>
<evidence type="ECO:0000256" key="5">
    <source>
        <dbReference type="RuleBase" id="RU364050"/>
    </source>
</evidence>
<organism evidence="6">
    <name type="scientific">dsRNA virus environmental sample</name>
    <dbReference type="NCBI Taxonomy" id="1075826"/>
    <lineage>
        <taxon>Viruses</taxon>
        <taxon>Riboviria</taxon>
        <taxon>dsRNA viruses</taxon>
        <taxon>environmental samples</taxon>
    </lineage>
</organism>
<keyword evidence="5" id="KW-0696">RNA-directed RNA polymerase</keyword>
<reference evidence="6" key="1">
    <citation type="journal article" date="2015" name="Front. Microbiol.">
        <title>RNA shotgun metagenomic sequencing of northern California (USA) mosquitoes uncovers viruses, bacteria, and fungi.</title>
        <authorList>
            <person name="Chandler J.A."/>
            <person name="Liu R.M."/>
            <person name="Bennett S.N."/>
        </authorList>
    </citation>
    <scope>NUCLEOTIDE SEQUENCE</scope>
</reference>
<evidence type="ECO:0000256" key="2">
    <source>
        <dbReference type="ARBA" id="ARBA00022695"/>
    </source>
</evidence>
<evidence type="ECO:0000313" key="6">
    <source>
        <dbReference type="EMBL" id="AJT39583.1"/>
    </source>
</evidence>
<keyword evidence="3 5" id="KW-0547">Nucleotide-binding</keyword>
<dbReference type="InterPro" id="IPR043128">
    <property type="entry name" value="Rev_trsase/Diguanyl_cyclase"/>
</dbReference>
<evidence type="ECO:0000256" key="1">
    <source>
        <dbReference type="ARBA" id="ARBA00022679"/>
    </source>
</evidence>
<dbReference type="Gene3D" id="3.30.70.270">
    <property type="match status" value="1"/>
</dbReference>
<accession>A0A0D4BTF1</accession>
<dbReference type="GO" id="GO:0003723">
    <property type="term" value="F:RNA binding"/>
    <property type="evidence" value="ECO:0007669"/>
    <property type="project" value="InterPro"/>
</dbReference>
<name>A0A0D4BTF1_9VIRU</name>
<comment type="catalytic activity">
    <reaction evidence="4 5">
        <text>RNA(n) + a ribonucleoside 5'-triphosphate = RNA(n+1) + diphosphate</text>
        <dbReference type="Rhea" id="RHEA:21248"/>
        <dbReference type="Rhea" id="RHEA-COMP:14527"/>
        <dbReference type="Rhea" id="RHEA-COMP:17342"/>
        <dbReference type="ChEBI" id="CHEBI:33019"/>
        <dbReference type="ChEBI" id="CHEBI:61557"/>
        <dbReference type="ChEBI" id="CHEBI:140395"/>
        <dbReference type="EC" id="2.7.7.48"/>
    </reaction>
</comment>
<dbReference type="InterPro" id="IPR043502">
    <property type="entry name" value="DNA/RNA_pol_sf"/>
</dbReference>
<feature type="non-terminal residue" evidence="6">
    <location>
        <position position="1"/>
    </location>
</feature>
<dbReference type="SUPFAM" id="SSF56672">
    <property type="entry name" value="DNA/RNA polymerases"/>
    <property type="match status" value="1"/>
</dbReference>
<evidence type="ECO:0000256" key="4">
    <source>
        <dbReference type="ARBA" id="ARBA00048744"/>
    </source>
</evidence>
<sequence length="1044" mass="119193">KCGKLKWALVRRVIQGQRVTYPHDTLVSHQPPIMTIDGCNYELSVAKKYRRNFRISKSGRLVCLNCERLMKTKDGKSLEVRAVTGDPSTITVPLMYTKPHVCLYSTLKAIDDLKTRKLFHPSLCDEWFSLNGSAYQLGNSSECMKLWEEFNKMKCSRVQSQHYVNIDWSKEQQAVEFGKCRHHKGLYVKILWAKLKNKDDLRILNEVWRWSSDADHAKTNVSAADMIWHMRTRDWCRALYDRWNIMFSTNLYNITACALLIHLVGNPTAIKVFKLLEERKFCCIDLDDYKNVFKALSVAIRRTGYWPDGTDASLDEVTGCASWELAVGRSMNRSDWEEERQKRTEVRIPLGSPLLERKSDDSNNVYCHQLRFILVDIMSELVGRPPNRDSWAEYVENRQSWCSSGSTGGKRFKLSTKENVRLNKHAYFETLQVTEMVEWLESEPMMLATASEKFEMGKARAIYGTQPVDYSIASYVLDNIESRLYNINGVESGLVGQDFIATMIRRCAAVEKEGTECTMIDYADFNYQHTLLAQSIVFDVLADALVRRGYHMDKVRACRWVRDAMMNQKCIFPGPDRTRWNITQGMFSGCRGTNFINTILNTAYFRMAKSWVESELRVEPIDLHNIHQGDDVWISNKSRLWALTTFEVMKATGFIFQPSKQMFDVCRGEFLRVVYTDSGCKGYIGRAIGTLIMKPIQGTDVTSPAERAVALNSQIMILKRRGMTDRACELVWDAIVPYSARSKLPNGALTIPVSYLNKSYLDNGLDLGYPGTAASHSREVKSIPIMELGSAILEQEIPDLMARDWANVLSRSLRSTIKYDDLVKSLHKANVTDSLRNEDRMMSLRALEKRLREWLADLDCGTVQRNRKLYDELKLGDRALGKFPSIVRDLCDNLFGKLTPKEHGLMDTIMRGVGSSPFKSVNNAMIATGKGTVEAAEIALLACTNSMTRTHALEAFNRIRTRCGEEITVHLLHGIRAGATKYECEFHPTVLSWVQEIAMNVTVSRATNEGERKLANLLLKVAADFDEHVRVLRDMAKIVRISQY</sequence>
<keyword evidence="5" id="KW-0693">Viral RNA replication</keyword>
<dbReference type="EC" id="2.7.7.48" evidence="5"/>
<keyword evidence="2 5" id="KW-0548">Nucleotidyltransferase</keyword>
<dbReference type="GO" id="GO:0003968">
    <property type="term" value="F:RNA-directed RNA polymerase activity"/>
    <property type="evidence" value="ECO:0007669"/>
    <property type="project" value="UniProtKB-KW"/>
</dbReference>
<evidence type="ECO:0000256" key="3">
    <source>
        <dbReference type="ARBA" id="ARBA00022741"/>
    </source>
</evidence>
<dbReference type="GO" id="GO:0000166">
    <property type="term" value="F:nucleotide binding"/>
    <property type="evidence" value="ECO:0007669"/>
    <property type="project" value="UniProtKB-KW"/>
</dbReference>
<dbReference type="Pfam" id="PF02123">
    <property type="entry name" value="RdRP_4"/>
    <property type="match status" value="1"/>
</dbReference>
<dbReference type="EMBL" id="KP642123">
    <property type="protein sequence ID" value="AJT39583.1"/>
    <property type="molecule type" value="Genomic_RNA"/>
</dbReference>
<dbReference type="GO" id="GO:0006351">
    <property type="term" value="P:DNA-templated transcription"/>
    <property type="evidence" value="ECO:0007669"/>
    <property type="project" value="InterPro"/>
</dbReference>